<gene>
    <name evidence="5" type="ORF">O3G_MSEX005668</name>
</gene>
<evidence type="ECO:0000256" key="2">
    <source>
        <dbReference type="SAM" id="Phobius"/>
    </source>
</evidence>
<dbReference type="Gene3D" id="2.60.40.10">
    <property type="entry name" value="Immunoglobulins"/>
    <property type="match status" value="1"/>
</dbReference>
<dbReference type="InterPro" id="IPR036179">
    <property type="entry name" value="Ig-like_dom_sf"/>
</dbReference>
<sequence length="636" mass="70578">MCKKHILLCVFIAICVGKGVGQMATYDVKLANLLLMQRGLGWPHQLNVVVGHEALLKLQLDDNLVNQRSCVLTTPTGLTFNILQPPNNRYESWSDGCGVRVKNVQKTDEGRWRLTATKGNDTITGWSEVHVQAGVPEYTGSPISIRDGESHTQVELTSLNNSYCLVSQPFSESSLVPGHCSVTLDRATRAIQGNWNVLLGIPGQVSELHVERRITVEAERLNTGYIHDTETNKVHLYCNILHTKKNITFCRFQKTSDTIGYNIVDGLGDGVHSYYGDGFLKRHCGMTIETPTEHVFGTWRCTVGVQEWVGTQIRQSTPFQALIKVLRFNLNRKIRRDFKAEETKTSTVFVQRDTSFTVMCRADISLTYCWFKHPNGSQYTPMPHVDGQEQAFWYSGESLQTGDCGITFYKASNDDDGVWTCHMGPRDQLGLEVTDLVNVRVTGPLAANTKEVNATIGANTTLYCHSSNGNRPLDYCRFLTPKFVGISLDSTVTKENAILSRFYFTPGRDLDYGECSLTIDPVMPDDVGEWTCAALLHDETLESRDTIILSIRHDYSATFRADIFGMAGGAVVLGFVLAGIAWHNRDKIRRRLASRSVRSDAMSLDEFGCESTTSRISSSSITSGSSSGSSSVNGRA</sequence>
<keyword evidence="2" id="KW-0472">Membrane</keyword>
<evidence type="ECO:0000313" key="5">
    <source>
        <dbReference type="EMBL" id="KAG6448739.1"/>
    </source>
</evidence>
<feature type="compositionally biased region" description="Low complexity" evidence="1">
    <location>
        <begin position="611"/>
        <end position="636"/>
    </location>
</feature>
<feature type="domain" description="Immunoglobulin" evidence="4">
    <location>
        <begin position="345"/>
        <end position="442"/>
    </location>
</feature>
<feature type="chain" id="PRO_5038081135" description="Immunoglobulin domain-containing protein" evidence="3">
    <location>
        <begin position="22"/>
        <end position="636"/>
    </location>
</feature>
<evidence type="ECO:0000259" key="4">
    <source>
        <dbReference type="SMART" id="SM00409"/>
    </source>
</evidence>
<evidence type="ECO:0000313" key="6">
    <source>
        <dbReference type="Proteomes" id="UP000791440"/>
    </source>
</evidence>
<keyword evidence="2" id="KW-0812">Transmembrane</keyword>
<feature type="domain" description="Immunoglobulin" evidence="4">
    <location>
        <begin position="449"/>
        <end position="552"/>
    </location>
</feature>
<dbReference type="EMBL" id="JH668361">
    <property type="protein sequence ID" value="KAG6448739.1"/>
    <property type="molecule type" value="Genomic_DNA"/>
</dbReference>
<dbReference type="SUPFAM" id="SSF48726">
    <property type="entry name" value="Immunoglobulin"/>
    <property type="match status" value="2"/>
</dbReference>
<dbReference type="SMART" id="SM00409">
    <property type="entry name" value="IG"/>
    <property type="match status" value="3"/>
</dbReference>
<evidence type="ECO:0000256" key="1">
    <source>
        <dbReference type="SAM" id="MobiDB-lite"/>
    </source>
</evidence>
<name>A0A921YZW2_MANSE</name>
<evidence type="ECO:0000256" key="3">
    <source>
        <dbReference type="SAM" id="SignalP"/>
    </source>
</evidence>
<dbReference type="InterPro" id="IPR003599">
    <property type="entry name" value="Ig_sub"/>
</dbReference>
<reference evidence="5" key="2">
    <citation type="submission" date="2020-12" db="EMBL/GenBank/DDBJ databases">
        <authorList>
            <person name="Kanost M."/>
        </authorList>
    </citation>
    <scope>NUCLEOTIDE SEQUENCE</scope>
</reference>
<feature type="domain" description="Immunoglobulin" evidence="4">
    <location>
        <begin position="43"/>
        <end position="132"/>
    </location>
</feature>
<reference evidence="5" key="1">
    <citation type="journal article" date="2016" name="Insect Biochem. Mol. Biol.">
        <title>Multifaceted biological insights from a draft genome sequence of the tobacco hornworm moth, Manduca sexta.</title>
        <authorList>
            <person name="Kanost M.R."/>
            <person name="Arrese E.L."/>
            <person name="Cao X."/>
            <person name="Chen Y.R."/>
            <person name="Chellapilla S."/>
            <person name="Goldsmith M.R."/>
            <person name="Grosse-Wilde E."/>
            <person name="Heckel D.G."/>
            <person name="Herndon N."/>
            <person name="Jiang H."/>
            <person name="Papanicolaou A."/>
            <person name="Qu J."/>
            <person name="Soulages J.L."/>
            <person name="Vogel H."/>
            <person name="Walters J."/>
            <person name="Waterhouse R.M."/>
            <person name="Ahn S.J."/>
            <person name="Almeida F.C."/>
            <person name="An C."/>
            <person name="Aqrawi P."/>
            <person name="Bretschneider A."/>
            <person name="Bryant W.B."/>
            <person name="Bucks S."/>
            <person name="Chao H."/>
            <person name="Chevignon G."/>
            <person name="Christen J.M."/>
            <person name="Clarke D.F."/>
            <person name="Dittmer N.T."/>
            <person name="Ferguson L.C.F."/>
            <person name="Garavelou S."/>
            <person name="Gordon K.H.J."/>
            <person name="Gunaratna R.T."/>
            <person name="Han Y."/>
            <person name="Hauser F."/>
            <person name="He Y."/>
            <person name="Heidel-Fischer H."/>
            <person name="Hirsh A."/>
            <person name="Hu Y."/>
            <person name="Jiang H."/>
            <person name="Kalra D."/>
            <person name="Klinner C."/>
            <person name="Konig C."/>
            <person name="Kovar C."/>
            <person name="Kroll A.R."/>
            <person name="Kuwar S.S."/>
            <person name="Lee S.L."/>
            <person name="Lehman R."/>
            <person name="Li K."/>
            <person name="Li Z."/>
            <person name="Liang H."/>
            <person name="Lovelace S."/>
            <person name="Lu Z."/>
            <person name="Mansfield J.H."/>
            <person name="McCulloch K.J."/>
            <person name="Mathew T."/>
            <person name="Morton B."/>
            <person name="Muzny D.M."/>
            <person name="Neunemann D."/>
            <person name="Ongeri F."/>
            <person name="Pauchet Y."/>
            <person name="Pu L.L."/>
            <person name="Pyrousis I."/>
            <person name="Rao X.J."/>
            <person name="Redding A."/>
            <person name="Roesel C."/>
            <person name="Sanchez-Gracia A."/>
            <person name="Schaack S."/>
            <person name="Shukla A."/>
            <person name="Tetreau G."/>
            <person name="Wang Y."/>
            <person name="Xiong G.H."/>
            <person name="Traut W."/>
            <person name="Walsh T.K."/>
            <person name="Worley K.C."/>
            <person name="Wu D."/>
            <person name="Wu W."/>
            <person name="Wu Y.Q."/>
            <person name="Zhang X."/>
            <person name="Zou Z."/>
            <person name="Zucker H."/>
            <person name="Briscoe A.D."/>
            <person name="Burmester T."/>
            <person name="Clem R.J."/>
            <person name="Feyereisen R."/>
            <person name="Grimmelikhuijzen C.J.P."/>
            <person name="Hamodrakas S.J."/>
            <person name="Hansson B.S."/>
            <person name="Huguet E."/>
            <person name="Jermiin L.S."/>
            <person name="Lan Q."/>
            <person name="Lehman H.K."/>
            <person name="Lorenzen M."/>
            <person name="Merzendorfer H."/>
            <person name="Michalopoulos I."/>
            <person name="Morton D.B."/>
            <person name="Muthukrishnan S."/>
            <person name="Oakeshott J.G."/>
            <person name="Palmer W."/>
            <person name="Park Y."/>
            <person name="Passarelli A.L."/>
            <person name="Rozas J."/>
            <person name="Schwartz L.M."/>
            <person name="Smith W."/>
            <person name="Southgate A."/>
            <person name="Vilcinskas A."/>
            <person name="Vogt R."/>
            <person name="Wang P."/>
            <person name="Werren J."/>
            <person name="Yu X.Q."/>
            <person name="Zhou J.J."/>
            <person name="Brown S.J."/>
            <person name="Scherer S.E."/>
            <person name="Richards S."/>
            <person name="Blissard G.W."/>
        </authorList>
    </citation>
    <scope>NUCLEOTIDE SEQUENCE</scope>
</reference>
<feature type="signal peptide" evidence="3">
    <location>
        <begin position="1"/>
        <end position="21"/>
    </location>
</feature>
<organism evidence="5 6">
    <name type="scientific">Manduca sexta</name>
    <name type="common">Tobacco hawkmoth</name>
    <name type="synonym">Tobacco hornworm</name>
    <dbReference type="NCBI Taxonomy" id="7130"/>
    <lineage>
        <taxon>Eukaryota</taxon>
        <taxon>Metazoa</taxon>
        <taxon>Ecdysozoa</taxon>
        <taxon>Arthropoda</taxon>
        <taxon>Hexapoda</taxon>
        <taxon>Insecta</taxon>
        <taxon>Pterygota</taxon>
        <taxon>Neoptera</taxon>
        <taxon>Endopterygota</taxon>
        <taxon>Lepidoptera</taxon>
        <taxon>Glossata</taxon>
        <taxon>Ditrysia</taxon>
        <taxon>Bombycoidea</taxon>
        <taxon>Sphingidae</taxon>
        <taxon>Sphinginae</taxon>
        <taxon>Sphingini</taxon>
        <taxon>Manduca</taxon>
    </lineage>
</organism>
<dbReference type="Proteomes" id="UP000791440">
    <property type="component" value="Unassembled WGS sequence"/>
</dbReference>
<comment type="caution">
    <text evidence="5">The sequence shown here is derived from an EMBL/GenBank/DDBJ whole genome shotgun (WGS) entry which is preliminary data.</text>
</comment>
<proteinExistence type="predicted"/>
<feature type="region of interest" description="Disordered" evidence="1">
    <location>
        <begin position="610"/>
        <end position="636"/>
    </location>
</feature>
<keyword evidence="3" id="KW-0732">Signal</keyword>
<protein>
    <recommendedName>
        <fullName evidence="4">Immunoglobulin domain-containing protein</fullName>
    </recommendedName>
</protein>
<dbReference type="AlphaFoldDB" id="A0A921YZW2"/>
<accession>A0A921YZW2</accession>
<keyword evidence="6" id="KW-1185">Reference proteome</keyword>
<keyword evidence="2" id="KW-1133">Transmembrane helix</keyword>
<dbReference type="InterPro" id="IPR013783">
    <property type="entry name" value="Ig-like_fold"/>
</dbReference>
<feature type="transmembrane region" description="Helical" evidence="2">
    <location>
        <begin position="563"/>
        <end position="582"/>
    </location>
</feature>